<comment type="function">
    <text evidence="10">Involved in targeting and insertion of nascent membrane proteins into the cytoplasmic membrane. Binds to the hydrophobic signal sequence of the ribosome-nascent chain (RNC) as it emerges from the ribosomes. The SRP-RNC complex is then targeted to the cytoplasmic membrane where it interacts with the SRP receptor FtsY. Interaction with FtsY leads to the transfer of the RNC complex to the Sec translocase for insertion into the membrane, the hydrolysis of GTP by both Ffh and FtsY, and the dissociation of the SRP-FtsY complex into the individual components.</text>
</comment>
<dbReference type="InterPro" id="IPR036891">
    <property type="entry name" value="Signal_recog_part_SRP54_M_sf"/>
</dbReference>
<feature type="domain" description="SRP54-type proteins GTP-binding" evidence="11">
    <location>
        <begin position="269"/>
        <end position="282"/>
    </location>
</feature>
<feature type="binding site" evidence="10">
    <location>
        <begin position="107"/>
        <end position="114"/>
    </location>
    <ligand>
        <name>GTP</name>
        <dbReference type="ChEBI" id="CHEBI:37565"/>
    </ligand>
</feature>
<dbReference type="InterPro" id="IPR004780">
    <property type="entry name" value="SRP"/>
</dbReference>
<evidence type="ECO:0000256" key="9">
    <source>
        <dbReference type="ARBA" id="ARBA00048027"/>
    </source>
</evidence>
<dbReference type="Pfam" id="PF02978">
    <property type="entry name" value="SRP_SPB"/>
    <property type="match status" value="1"/>
</dbReference>
<dbReference type="GO" id="GO:0008312">
    <property type="term" value="F:7S RNA binding"/>
    <property type="evidence" value="ECO:0007669"/>
    <property type="project" value="InterPro"/>
</dbReference>
<dbReference type="OrthoDB" id="9804720at2"/>
<dbReference type="GO" id="GO:0006614">
    <property type="term" value="P:SRP-dependent cotranslational protein targeting to membrane"/>
    <property type="evidence" value="ECO:0007669"/>
    <property type="project" value="InterPro"/>
</dbReference>
<dbReference type="Gene3D" id="1.20.120.140">
    <property type="entry name" value="Signal recognition particle SRP54, nucleotide-binding domain"/>
    <property type="match status" value="1"/>
</dbReference>
<evidence type="ECO:0000256" key="4">
    <source>
        <dbReference type="ARBA" id="ARBA00022801"/>
    </source>
</evidence>
<dbReference type="FunFam" id="1.10.260.30:FF:000001">
    <property type="entry name" value="Signal recognition particle protein"/>
    <property type="match status" value="1"/>
</dbReference>
<dbReference type="SUPFAM" id="SSF52540">
    <property type="entry name" value="P-loop containing nucleoside triphosphate hydrolases"/>
    <property type="match status" value="1"/>
</dbReference>
<dbReference type="EC" id="3.6.5.4" evidence="10"/>
<dbReference type="Pfam" id="PF00448">
    <property type="entry name" value="SRP54"/>
    <property type="match status" value="1"/>
</dbReference>
<evidence type="ECO:0000256" key="1">
    <source>
        <dbReference type="ARBA" id="ARBA00005450"/>
    </source>
</evidence>
<evidence type="ECO:0000313" key="14">
    <source>
        <dbReference type="Proteomes" id="UP000256899"/>
    </source>
</evidence>
<comment type="domain">
    <text evidence="10">Composed of three domains: the N-terminal N domain, which is responsible for interactions with the ribosome, the central G domain, which binds GTP, and the C-terminal M domain, which binds the RNA and the signal sequence of the RNC.</text>
</comment>
<comment type="catalytic activity">
    <reaction evidence="9 10">
        <text>GTP + H2O = GDP + phosphate + H(+)</text>
        <dbReference type="Rhea" id="RHEA:19669"/>
        <dbReference type="ChEBI" id="CHEBI:15377"/>
        <dbReference type="ChEBI" id="CHEBI:15378"/>
        <dbReference type="ChEBI" id="CHEBI:37565"/>
        <dbReference type="ChEBI" id="CHEBI:43474"/>
        <dbReference type="ChEBI" id="CHEBI:58189"/>
        <dbReference type="EC" id="3.6.5.4"/>
    </reaction>
</comment>
<dbReference type="InterPro" id="IPR042101">
    <property type="entry name" value="SRP54_N_sf"/>
</dbReference>
<dbReference type="InterPro" id="IPR000897">
    <property type="entry name" value="SRP54_GTPase_dom"/>
</dbReference>
<dbReference type="SUPFAM" id="SSF47446">
    <property type="entry name" value="Signal peptide-binding domain"/>
    <property type="match status" value="1"/>
</dbReference>
<evidence type="ECO:0000256" key="7">
    <source>
        <dbReference type="ARBA" id="ARBA00023135"/>
    </source>
</evidence>
<keyword evidence="4 10" id="KW-0378">Hydrolase</keyword>
<dbReference type="InterPro" id="IPR004125">
    <property type="entry name" value="Signal_recog_particle_SRP54_M"/>
</dbReference>
<dbReference type="GO" id="GO:0048500">
    <property type="term" value="C:signal recognition particle"/>
    <property type="evidence" value="ECO:0007669"/>
    <property type="project" value="UniProtKB-UniRule"/>
</dbReference>
<dbReference type="InterPro" id="IPR003593">
    <property type="entry name" value="AAA+_ATPase"/>
</dbReference>
<dbReference type="EMBL" id="QUOT01000001">
    <property type="protein sequence ID" value="REL30443.1"/>
    <property type="molecule type" value="Genomic_DNA"/>
</dbReference>
<dbReference type="CDD" id="cd18539">
    <property type="entry name" value="SRP_G"/>
    <property type="match status" value="1"/>
</dbReference>
<feature type="binding site" evidence="10">
    <location>
        <begin position="248"/>
        <end position="251"/>
    </location>
    <ligand>
        <name>GTP</name>
        <dbReference type="ChEBI" id="CHEBI:37565"/>
    </ligand>
</feature>
<protein>
    <recommendedName>
        <fullName evidence="10">Signal recognition particle protein</fullName>
        <ecNumber evidence="10">3.6.5.4</ecNumber>
    </recommendedName>
    <alternativeName>
        <fullName evidence="10">Fifty-four homolog</fullName>
    </alternativeName>
</protein>
<dbReference type="PANTHER" id="PTHR11564">
    <property type="entry name" value="SIGNAL RECOGNITION PARTICLE 54K PROTEIN SRP54"/>
    <property type="match status" value="1"/>
</dbReference>
<keyword evidence="8 10" id="KW-0687">Ribonucleoprotein</keyword>
<dbReference type="RefSeq" id="WP_115999300.1">
    <property type="nucleotide sequence ID" value="NZ_QUOT01000001.1"/>
</dbReference>
<evidence type="ECO:0000313" key="15">
    <source>
        <dbReference type="Proteomes" id="UP000256999"/>
    </source>
</evidence>
<dbReference type="Proteomes" id="UP000256999">
    <property type="component" value="Unassembled WGS sequence"/>
</dbReference>
<reference evidence="12" key="2">
    <citation type="submission" date="2018-08" db="EMBL/GenBank/DDBJ databases">
        <authorList>
            <person name="Ferrada E.E."/>
            <person name="Latorre B.A."/>
        </authorList>
    </citation>
    <scope>NUCLEOTIDE SEQUENCE</scope>
    <source>
        <strain evidence="12">H3</strain>
    </source>
</reference>
<dbReference type="Gene3D" id="1.10.260.30">
    <property type="entry name" value="Signal recognition particle, SRP54 subunit, M-domain"/>
    <property type="match status" value="1"/>
</dbReference>
<dbReference type="HAMAP" id="MF_00306">
    <property type="entry name" value="SRP54"/>
    <property type="match status" value="1"/>
</dbReference>
<keyword evidence="14" id="KW-1185">Reference proteome</keyword>
<evidence type="ECO:0000259" key="11">
    <source>
        <dbReference type="PROSITE" id="PS00300"/>
    </source>
</evidence>
<dbReference type="InterPro" id="IPR013822">
    <property type="entry name" value="Signal_recog_particl_SRP54_hlx"/>
</dbReference>
<dbReference type="Proteomes" id="UP000256899">
    <property type="component" value="Unassembled WGS sequence"/>
</dbReference>
<evidence type="ECO:0000256" key="8">
    <source>
        <dbReference type="ARBA" id="ARBA00023274"/>
    </source>
</evidence>
<accession>A0A3E0UDH0</accession>
<dbReference type="GO" id="GO:0003924">
    <property type="term" value="F:GTPase activity"/>
    <property type="evidence" value="ECO:0007669"/>
    <property type="project" value="UniProtKB-UniRule"/>
</dbReference>
<evidence type="ECO:0000313" key="12">
    <source>
        <dbReference type="EMBL" id="REL30443.1"/>
    </source>
</evidence>
<dbReference type="InterPro" id="IPR027417">
    <property type="entry name" value="P-loop_NTPase"/>
</dbReference>
<organism evidence="13 15">
    <name type="scientific">Thalassotalea euphylliae</name>
    <dbReference type="NCBI Taxonomy" id="1655234"/>
    <lineage>
        <taxon>Bacteria</taxon>
        <taxon>Pseudomonadati</taxon>
        <taxon>Pseudomonadota</taxon>
        <taxon>Gammaproteobacteria</taxon>
        <taxon>Alteromonadales</taxon>
        <taxon>Colwelliaceae</taxon>
        <taxon>Thalassotalea</taxon>
    </lineage>
</organism>
<dbReference type="FunFam" id="3.40.50.300:FF:000022">
    <property type="entry name" value="Signal recognition particle 54 kDa subunit"/>
    <property type="match status" value="1"/>
</dbReference>
<dbReference type="SMART" id="SM00382">
    <property type="entry name" value="AAA"/>
    <property type="match status" value="1"/>
</dbReference>
<dbReference type="PANTHER" id="PTHR11564:SF5">
    <property type="entry name" value="SIGNAL RECOGNITION PARTICLE SUBUNIT SRP54"/>
    <property type="match status" value="1"/>
</dbReference>
<comment type="subcellular location">
    <subcellularLocation>
        <location evidence="10">Cytoplasm</location>
    </subcellularLocation>
    <text evidence="10">The SRP-RNC complex is targeted to the cytoplasmic membrane.</text>
</comment>
<evidence type="ECO:0000256" key="10">
    <source>
        <dbReference type="HAMAP-Rule" id="MF_00306"/>
    </source>
</evidence>
<dbReference type="GO" id="GO:0005525">
    <property type="term" value="F:GTP binding"/>
    <property type="evidence" value="ECO:0007669"/>
    <property type="project" value="UniProtKB-UniRule"/>
</dbReference>
<proteinExistence type="inferred from homology"/>
<evidence type="ECO:0000256" key="6">
    <source>
        <dbReference type="ARBA" id="ARBA00023134"/>
    </source>
</evidence>
<evidence type="ECO:0000313" key="13">
    <source>
        <dbReference type="EMBL" id="REL34623.1"/>
    </source>
</evidence>
<comment type="subunit">
    <text evidence="10">Part of the signal recognition particle protein translocation system, which is composed of SRP and FtsY. SRP is a ribonucleoprotein composed of Ffh and a 4.5S RNA molecule.</text>
</comment>
<reference evidence="14 15" key="1">
    <citation type="submission" date="2018-08" db="EMBL/GenBank/DDBJ databases">
        <title>Thalassotalea euphylliae genome.</title>
        <authorList>
            <person name="Summers S."/>
            <person name="Rice S.A."/>
            <person name="Freckelton M.L."/>
            <person name="Nedved B.T."/>
            <person name="Hadfield M.G."/>
        </authorList>
    </citation>
    <scope>NUCLEOTIDE SEQUENCE [LARGE SCALE GENOMIC DNA]</scope>
    <source>
        <strain evidence="13 15">H2</strain>
        <strain evidence="14">H3</strain>
    </source>
</reference>
<dbReference type="NCBIfam" id="TIGR00959">
    <property type="entry name" value="ffh"/>
    <property type="match status" value="1"/>
</dbReference>
<dbReference type="AlphaFoldDB" id="A0A3E0UDH0"/>
<evidence type="ECO:0000256" key="3">
    <source>
        <dbReference type="ARBA" id="ARBA00022741"/>
    </source>
</evidence>
<gene>
    <name evidence="10" type="primary">ffh</name>
    <name evidence="13" type="ORF">DXX92_04200</name>
    <name evidence="12" type="ORF">DXX94_06820</name>
</gene>
<keyword evidence="3 10" id="KW-0547">Nucleotide-binding</keyword>
<dbReference type="Gene3D" id="3.40.50.300">
    <property type="entry name" value="P-loop containing nucleotide triphosphate hydrolases"/>
    <property type="match status" value="1"/>
</dbReference>
<dbReference type="SMART" id="SM00962">
    <property type="entry name" value="SRP54"/>
    <property type="match status" value="1"/>
</dbReference>
<keyword evidence="7 10" id="KW-0733">Signal recognition particle</keyword>
<comment type="caution">
    <text evidence="13">The sequence shown here is derived from an EMBL/GenBank/DDBJ whole genome shotgun (WGS) entry which is preliminary data.</text>
</comment>
<dbReference type="SMART" id="SM00963">
    <property type="entry name" value="SRP54_N"/>
    <property type="match status" value="1"/>
</dbReference>
<keyword evidence="6 10" id="KW-0342">GTP-binding</keyword>
<dbReference type="EMBL" id="QUOV01000001">
    <property type="protein sequence ID" value="REL34623.1"/>
    <property type="molecule type" value="Genomic_DNA"/>
</dbReference>
<dbReference type="InterPro" id="IPR022941">
    <property type="entry name" value="SRP54"/>
</dbReference>
<name>A0A3E0UDH0_9GAMM</name>
<comment type="similarity">
    <text evidence="1 10">Belongs to the GTP-binding SRP family. SRP54 subfamily.</text>
</comment>
<dbReference type="Pfam" id="PF02881">
    <property type="entry name" value="SRP54_N"/>
    <property type="match status" value="1"/>
</dbReference>
<keyword evidence="5 10" id="KW-0694">RNA-binding</keyword>
<feature type="binding site" evidence="10">
    <location>
        <begin position="190"/>
        <end position="194"/>
    </location>
    <ligand>
        <name>GTP</name>
        <dbReference type="ChEBI" id="CHEBI:37565"/>
    </ligand>
</feature>
<dbReference type="PROSITE" id="PS00300">
    <property type="entry name" value="SRP54"/>
    <property type="match status" value="1"/>
</dbReference>
<evidence type="ECO:0000256" key="5">
    <source>
        <dbReference type="ARBA" id="ARBA00022884"/>
    </source>
</evidence>
<sequence>MFENLSDRLTKTLKNISGRGRLTEDNIKDTLREVRMALLEADVALPVIRDFIKKVKERAVGQEVSKSLTPGQVFVKIVRTELEAAMGEVNEALDLKAAPPAVVLMAGLQGAGKTTSVAKLSKFLKEREKKKVLVVSADVYRPAAIKQLETLASEVGVEFFPSDIKQKPIDIANAAIDHAKRQFFDVLIVDTAGRLHVDEDMMGEIQELHAAIKPVETLFTVDAMTGQDAANTAKAFNDALPLTGVVLTKTDGDARGGAALSIRHITGKPIKFIGVGEKTDALEPFHPDRIASRILGMGDVLSLIEEVEQKVDKKKAEKLAKKVKSGKGFDLEDFREQLVQMKNMGGMMGLMDKLPGMGNLSEQVKGQMDDKITVQMEAIINSMTPAERARPDIIKGSRKRRIAAGSGTQIQDVNKLLKQFTQMQKMMKKMSGKGGMQKMMRGMKGMMPPGMGGGGFGGGMFGR</sequence>
<evidence type="ECO:0000256" key="2">
    <source>
        <dbReference type="ARBA" id="ARBA00022490"/>
    </source>
</evidence>
<keyword evidence="2 10" id="KW-0963">Cytoplasm</keyword>